<dbReference type="SUPFAM" id="SSF52540">
    <property type="entry name" value="P-loop containing nucleoside triphosphate hydrolases"/>
    <property type="match status" value="1"/>
</dbReference>
<keyword evidence="2" id="KW-1185">Reference proteome</keyword>
<gene>
    <name evidence="1" type="ORF">N0B51_13445</name>
</gene>
<dbReference type="AlphaFoldDB" id="A0A9X3ANN3"/>
<keyword evidence="1" id="KW-0808">Transferase</keyword>
<dbReference type="Proteomes" id="UP001142648">
    <property type="component" value="Unassembled WGS sequence"/>
</dbReference>
<dbReference type="PANTHER" id="PTHR10285">
    <property type="entry name" value="URIDINE KINASE"/>
    <property type="match status" value="1"/>
</dbReference>
<accession>A0A9X3ANN3</accession>
<proteinExistence type="predicted"/>
<keyword evidence="1" id="KW-0418">Kinase</keyword>
<evidence type="ECO:0000313" key="2">
    <source>
        <dbReference type="Proteomes" id="UP001142648"/>
    </source>
</evidence>
<dbReference type="EMBL" id="JAOAMV010000007">
    <property type="protein sequence ID" value="MCT2559982.1"/>
    <property type="molecule type" value="Genomic_DNA"/>
</dbReference>
<dbReference type="Gene3D" id="3.40.50.300">
    <property type="entry name" value="P-loop containing nucleotide triphosphate hydrolases"/>
    <property type="match status" value="1"/>
</dbReference>
<evidence type="ECO:0000313" key="1">
    <source>
        <dbReference type="EMBL" id="MCT2559982.1"/>
    </source>
</evidence>
<dbReference type="InterPro" id="IPR027417">
    <property type="entry name" value="P-loop_NTPase"/>
</dbReference>
<reference evidence="1" key="1">
    <citation type="submission" date="2022-09" db="EMBL/GenBank/DDBJ databases">
        <title>The genome sequence of Tsuneonella sp. YG55.</title>
        <authorList>
            <person name="Liu Y."/>
        </authorList>
    </citation>
    <scope>NUCLEOTIDE SEQUENCE</scope>
    <source>
        <strain evidence="1">YG55</strain>
    </source>
</reference>
<dbReference type="GO" id="GO:0016301">
    <property type="term" value="F:kinase activity"/>
    <property type="evidence" value="ECO:0007669"/>
    <property type="project" value="UniProtKB-KW"/>
</dbReference>
<protein>
    <submittedName>
        <fullName evidence="1">Kinase</fullName>
    </submittedName>
</protein>
<name>A0A9X3ANN3_9SPHN</name>
<comment type="caution">
    <text evidence="1">The sequence shown here is derived from an EMBL/GenBank/DDBJ whole genome shotgun (WGS) entry which is preliminary data.</text>
</comment>
<organism evidence="1 2">
    <name type="scientific">Tsuneonella litorea</name>
    <dbReference type="NCBI Taxonomy" id="2976475"/>
    <lineage>
        <taxon>Bacteria</taxon>
        <taxon>Pseudomonadati</taxon>
        <taxon>Pseudomonadota</taxon>
        <taxon>Alphaproteobacteria</taxon>
        <taxon>Sphingomonadales</taxon>
        <taxon>Erythrobacteraceae</taxon>
        <taxon>Tsuneonella</taxon>
    </lineage>
</organism>
<dbReference type="RefSeq" id="WP_259963079.1">
    <property type="nucleotide sequence ID" value="NZ_JAOAMV010000007.1"/>
</dbReference>
<sequence length="263" mass="28643">MPDRTGPDLTWQAADRAVARAIAARHAALRRPVLVGLAGAQGSGKSTMAPRLAALLAELELRTAVLALDDFYLTRAERAALAREIHPLLATRGVPGTHDTALLAAALDALLAGRMARVPCFDKAADDRAGARDLAGPFDVVLLEGWCVGAQPETAAELAEPINALERDDDPDGSWRSWVNARLAGDYAALFARIELRVMLRAPDFGVVERWRGEQEAQLGEAGMGRERIARFVAHYERITRRMLVDAPADLVIDLDRDRRPVF</sequence>
<dbReference type="PRINTS" id="PR00988">
    <property type="entry name" value="URIDINKINASE"/>
</dbReference>